<dbReference type="InterPro" id="IPR035680">
    <property type="entry name" value="Clx_II_MBL"/>
</dbReference>
<evidence type="ECO:0000313" key="10">
    <source>
        <dbReference type="Proteomes" id="UP000025238"/>
    </source>
</evidence>
<evidence type="ECO:0000256" key="3">
    <source>
        <dbReference type="ARBA" id="ARBA00006759"/>
    </source>
</evidence>
<dbReference type="EC" id="3.1.2.6" evidence="7"/>
<dbReference type="SMART" id="SM00849">
    <property type="entry name" value="Lactamase_B"/>
    <property type="match status" value="1"/>
</dbReference>
<protein>
    <recommendedName>
        <fullName evidence="7">Hydroxyacylglutathione hydrolase</fullName>
        <ecNumber evidence="7">3.1.2.6</ecNumber>
    </recommendedName>
    <alternativeName>
        <fullName evidence="7">Glyoxalase II</fullName>
        <shortName evidence="7">Glx II</shortName>
    </alternativeName>
</protein>
<dbReference type="GO" id="GO:0019243">
    <property type="term" value="P:methylglyoxal catabolic process to D-lactate via S-lactoyl-glutathione"/>
    <property type="evidence" value="ECO:0007669"/>
    <property type="project" value="UniProtKB-UniRule"/>
</dbReference>
<feature type="domain" description="Metallo-beta-lactamase" evidence="8">
    <location>
        <begin position="12"/>
        <end position="171"/>
    </location>
</feature>
<evidence type="ECO:0000256" key="5">
    <source>
        <dbReference type="ARBA" id="ARBA00022801"/>
    </source>
</evidence>
<comment type="function">
    <text evidence="7">Thiolesterase that catalyzes the hydrolysis of S-D-lactoyl-glutathione to form glutathione and D-lactic acid.</text>
</comment>
<feature type="binding site" evidence="7">
    <location>
        <position position="133"/>
    </location>
    <ligand>
        <name>Zn(2+)</name>
        <dbReference type="ChEBI" id="CHEBI:29105"/>
        <label>1</label>
    </ligand>
</feature>
<feature type="binding site" evidence="7">
    <location>
        <position position="133"/>
    </location>
    <ligand>
        <name>Zn(2+)</name>
        <dbReference type="ChEBI" id="CHEBI:29105"/>
        <label>2</label>
    </ligand>
</feature>
<dbReference type="PIRSF" id="PIRSF005457">
    <property type="entry name" value="Glx"/>
    <property type="match status" value="1"/>
</dbReference>
<dbReference type="SUPFAM" id="SSF56281">
    <property type="entry name" value="Metallo-hydrolase/oxidoreductase"/>
    <property type="match status" value="1"/>
</dbReference>
<evidence type="ECO:0000256" key="7">
    <source>
        <dbReference type="HAMAP-Rule" id="MF_01374"/>
    </source>
</evidence>
<feature type="binding site" evidence="7">
    <location>
        <position position="56"/>
    </location>
    <ligand>
        <name>Zn(2+)</name>
        <dbReference type="ChEBI" id="CHEBI:29105"/>
        <label>1</label>
    </ligand>
</feature>
<dbReference type="OrthoDB" id="9802248at2"/>
<evidence type="ECO:0000313" key="9">
    <source>
        <dbReference type="EMBL" id="AHY42915.1"/>
    </source>
</evidence>
<dbReference type="UniPathway" id="UPA00619">
    <property type="reaction ID" value="UER00676"/>
</dbReference>
<keyword evidence="6 7" id="KW-0862">Zinc</keyword>
<comment type="subunit">
    <text evidence="7">Monomer.</text>
</comment>
<keyword evidence="4 7" id="KW-0479">Metal-binding</keyword>
<evidence type="ECO:0000256" key="6">
    <source>
        <dbReference type="ARBA" id="ARBA00022833"/>
    </source>
</evidence>
<dbReference type="HAMAP" id="MF_01374">
    <property type="entry name" value="Glyoxalase_2"/>
    <property type="match status" value="1"/>
</dbReference>
<feature type="binding site" evidence="7">
    <location>
        <position position="60"/>
    </location>
    <ligand>
        <name>Zn(2+)</name>
        <dbReference type="ChEBI" id="CHEBI:29105"/>
        <label>2</label>
    </ligand>
</feature>
<gene>
    <name evidence="7" type="primary">gloB</name>
    <name evidence="9" type="ORF">UIB01_10710</name>
</gene>
<dbReference type="Pfam" id="PF16123">
    <property type="entry name" value="HAGH_C"/>
    <property type="match status" value="1"/>
</dbReference>
<name>A0A023WT90_STUST</name>
<evidence type="ECO:0000256" key="1">
    <source>
        <dbReference type="ARBA" id="ARBA00001623"/>
    </source>
</evidence>
<dbReference type="PATRIC" id="fig|316.97.peg.2139"/>
<reference evidence="9 10" key="1">
    <citation type="submission" date="2014-03" db="EMBL/GenBank/DDBJ databases">
        <title>Complete genome sequence of Pseudomonas stutzeri 19SMN4.</title>
        <authorList>
            <person name="Brunet-Galmes I."/>
            <person name="Nogales B."/>
            <person name="Busquets A."/>
            <person name="Pena A."/>
            <person name="Gomila M."/>
            <person name="Garcia-Valdes E."/>
            <person name="Lalucat J."/>
            <person name="Bennasar A."/>
            <person name="Bosch R."/>
        </authorList>
    </citation>
    <scope>NUCLEOTIDE SEQUENCE [LARGE SCALE GENOMIC DNA]</scope>
    <source>
        <strain evidence="9 10">19SMN4</strain>
    </source>
</reference>
<dbReference type="PANTHER" id="PTHR43705:SF1">
    <property type="entry name" value="HYDROXYACYLGLUTATHIONE HYDROLASE GLOB"/>
    <property type="match status" value="1"/>
</dbReference>
<dbReference type="CDD" id="cd07723">
    <property type="entry name" value="hydroxyacylglutathione_hydrolase_MBL-fold"/>
    <property type="match status" value="1"/>
</dbReference>
<dbReference type="EMBL" id="CP007509">
    <property type="protein sequence ID" value="AHY42915.1"/>
    <property type="molecule type" value="Genomic_DNA"/>
</dbReference>
<dbReference type="AlphaFoldDB" id="A0A023WT90"/>
<sequence>MFKIEALPAFTDNYIWLLQDEATQRCAAVDPGDAAPVLRWLQEHPTWQLSDILITHHHHDHVGGVERLKAETGARVYGPAAENIPARDEALSDGQRIQVLDKVLQVIAVPGHTLGHIAYFHADAEQPWLLSGDTLFAAGCGRLFEGTAEQMFASLQRLAALPDCTLIYCTHEYTLSNLRFARAVEPGNPDIQQRLHEVAALREANRFSLPTRMNIERASNPFLRSGVEAVQQAASEHSGRKLEGDVAVFAALRAWKDRF</sequence>
<feature type="binding site" evidence="7">
    <location>
        <position position="61"/>
    </location>
    <ligand>
        <name>Zn(2+)</name>
        <dbReference type="ChEBI" id="CHEBI:29105"/>
        <label>2</label>
    </ligand>
</feature>
<evidence type="ECO:0000256" key="4">
    <source>
        <dbReference type="ARBA" id="ARBA00022723"/>
    </source>
</evidence>
<dbReference type="InterPro" id="IPR017782">
    <property type="entry name" value="Hydroxyacylglutathione_Hdrlase"/>
</dbReference>
<dbReference type="PANTHER" id="PTHR43705">
    <property type="entry name" value="HYDROXYACYLGLUTATHIONE HYDROLASE"/>
    <property type="match status" value="1"/>
</dbReference>
<dbReference type="NCBIfam" id="TIGR03413">
    <property type="entry name" value="GSH_gloB"/>
    <property type="match status" value="1"/>
</dbReference>
<feature type="binding site" evidence="7">
    <location>
        <position position="112"/>
    </location>
    <ligand>
        <name>Zn(2+)</name>
        <dbReference type="ChEBI" id="CHEBI:29105"/>
        <label>1</label>
    </ligand>
</feature>
<dbReference type="Proteomes" id="UP000025238">
    <property type="component" value="Chromosome"/>
</dbReference>
<comment type="similarity">
    <text evidence="3 7">Belongs to the metallo-beta-lactamase superfamily. Glyoxalase II family.</text>
</comment>
<organism evidence="9 10">
    <name type="scientific">Stutzerimonas stutzeri</name>
    <name type="common">Pseudomonas stutzeri</name>
    <dbReference type="NCBI Taxonomy" id="316"/>
    <lineage>
        <taxon>Bacteria</taxon>
        <taxon>Pseudomonadati</taxon>
        <taxon>Pseudomonadota</taxon>
        <taxon>Gammaproteobacteria</taxon>
        <taxon>Pseudomonadales</taxon>
        <taxon>Pseudomonadaceae</taxon>
        <taxon>Stutzerimonas</taxon>
    </lineage>
</organism>
<dbReference type="KEGG" id="pstu:UIB01_10710"/>
<comment type="cofactor">
    <cofactor evidence="7">
        <name>Zn(2+)</name>
        <dbReference type="ChEBI" id="CHEBI:29105"/>
    </cofactor>
    <text evidence="7">Binds 2 Zn(2+) ions per subunit.</text>
</comment>
<feature type="binding site" evidence="7">
    <location>
        <position position="171"/>
    </location>
    <ligand>
        <name>Zn(2+)</name>
        <dbReference type="ChEBI" id="CHEBI:29105"/>
        <label>2</label>
    </ligand>
</feature>
<accession>A0A023WT90</accession>
<feature type="binding site" evidence="7">
    <location>
        <position position="58"/>
    </location>
    <ligand>
        <name>Zn(2+)</name>
        <dbReference type="ChEBI" id="CHEBI:29105"/>
        <label>1</label>
    </ligand>
</feature>
<keyword evidence="5 7" id="KW-0378">Hydrolase</keyword>
<evidence type="ECO:0000256" key="2">
    <source>
        <dbReference type="ARBA" id="ARBA00004963"/>
    </source>
</evidence>
<comment type="pathway">
    <text evidence="2 7">Secondary metabolite metabolism; methylglyoxal degradation; (R)-lactate from methylglyoxal: step 2/2.</text>
</comment>
<dbReference type="GO" id="GO:0004416">
    <property type="term" value="F:hydroxyacylglutathione hydrolase activity"/>
    <property type="evidence" value="ECO:0007669"/>
    <property type="project" value="UniProtKB-UniRule"/>
</dbReference>
<dbReference type="GO" id="GO:0046872">
    <property type="term" value="F:metal ion binding"/>
    <property type="evidence" value="ECO:0007669"/>
    <property type="project" value="UniProtKB-KW"/>
</dbReference>
<evidence type="ECO:0000259" key="8">
    <source>
        <dbReference type="SMART" id="SM00849"/>
    </source>
</evidence>
<proteinExistence type="inferred from homology"/>
<dbReference type="InterPro" id="IPR050110">
    <property type="entry name" value="Glyoxalase_II_hydrolase"/>
</dbReference>
<dbReference type="Gene3D" id="3.60.15.10">
    <property type="entry name" value="Ribonuclease Z/Hydroxyacylglutathione hydrolase-like"/>
    <property type="match status" value="1"/>
</dbReference>
<dbReference type="Pfam" id="PF00753">
    <property type="entry name" value="Lactamase_B"/>
    <property type="match status" value="1"/>
</dbReference>
<dbReference type="InterPro" id="IPR036866">
    <property type="entry name" value="RibonucZ/Hydroxyglut_hydro"/>
</dbReference>
<comment type="catalytic activity">
    <reaction evidence="1 7">
        <text>an S-(2-hydroxyacyl)glutathione + H2O = a 2-hydroxy carboxylate + glutathione + H(+)</text>
        <dbReference type="Rhea" id="RHEA:21864"/>
        <dbReference type="ChEBI" id="CHEBI:15377"/>
        <dbReference type="ChEBI" id="CHEBI:15378"/>
        <dbReference type="ChEBI" id="CHEBI:57925"/>
        <dbReference type="ChEBI" id="CHEBI:58896"/>
        <dbReference type="ChEBI" id="CHEBI:71261"/>
        <dbReference type="EC" id="3.1.2.6"/>
    </reaction>
</comment>
<dbReference type="InterPro" id="IPR032282">
    <property type="entry name" value="HAGH_C"/>
</dbReference>
<dbReference type="InterPro" id="IPR001279">
    <property type="entry name" value="Metallo-B-lactamas"/>
</dbReference>